<dbReference type="PROSITE" id="PS51719">
    <property type="entry name" value="G_SEPTIN"/>
    <property type="match status" value="1"/>
</dbReference>
<protein>
    <recommendedName>
        <fullName evidence="1">Septin-type G domain-containing protein</fullName>
    </recommendedName>
</protein>
<dbReference type="Pfam" id="PF00735">
    <property type="entry name" value="Septin"/>
    <property type="match status" value="1"/>
</dbReference>
<evidence type="ECO:0000313" key="2">
    <source>
        <dbReference type="EMBL" id="PIO38539.1"/>
    </source>
</evidence>
<sequence length="142" mass="16738">MNCEDCFRPIIFYVDDQFERYLHDQSGLNQRHIVDNCVHCCFYFISPFGHDLKPLDVEFMKALHNRVNIVPVIAKADTLTLKERERLKRRIMDEIKEHPESDEDEDFKEQTRLLKASIPFSVVGSNQLIEAKGKKVRGRLYP</sequence>
<dbReference type="EMBL" id="KV924492">
    <property type="protein sequence ID" value="PIO38539.1"/>
    <property type="molecule type" value="Genomic_DNA"/>
</dbReference>
<keyword evidence="3" id="KW-1185">Reference proteome</keyword>
<dbReference type="Proteomes" id="UP000228934">
    <property type="component" value="Unassembled WGS sequence"/>
</dbReference>
<accession>A0A2G9SEG0</accession>
<dbReference type="GO" id="GO:0005525">
    <property type="term" value="F:GTP binding"/>
    <property type="evidence" value="ECO:0007669"/>
    <property type="project" value="InterPro"/>
</dbReference>
<evidence type="ECO:0000313" key="3">
    <source>
        <dbReference type="Proteomes" id="UP000228934"/>
    </source>
</evidence>
<name>A0A2G9SEG0_AQUCT</name>
<dbReference type="Gene3D" id="3.40.50.300">
    <property type="entry name" value="P-loop containing nucleotide triphosphate hydrolases"/>
    <property type="match status" value="1"/>
</dbReference>
<gene>
    <name evidence="2" type="ORF">AB205_0138770</name>
</gene>
<feature type="domain" description="Septin-type G" evidence="1">
    <location>
        <begin position="1"/>
        <end position="142"/>
    </location>
</feature>
<dbReference type="PANTHER" id="PTHR18884">
    <property type="entry name" value="SEPTIN"/>
    <property type="match status" value="1"/>
</dbReference>
<evidence type="ECO:0000259" key="1">
    <source>
        <dbReference type="PROSITE" id="PS51719"/>
    </source>
</evidence>
<dbReference type="SUPFAM" id="SSF52540">
    <property type="entry name" value="P-loop containing nucleoside triphosphate hydrolases"/>
    <property type="match status" value="1"/>
</dbReference>
<dbReference type="InterPro" id="IPR027417">
    <property type="entry name" value="P-loop_NTPase"/>
</dbReference>
<dbReference type="InterPro" id="IPR030379">
    <property type="entry name" value="G_SEPTIN_dom"/>
</dbReference>
<dbReference type="OrthoDB" id="416553at2759"/>
<proteinExistence type="predicted"/>
<reference evidence="3" key="1">
    <citation type="journal article" date="2017" name="Nat. Commun.">
        <title>The North American bullfrog draft genome provides insight into hormonal regulation of long noncoding RNA.</title>
        <authorList>
            <person name="Hammond S.A."/>
            <person name="Warren R.L."/>
            <person name="Vandervalk B.P."/>
            <person name="Kucuk E."/>
            <person name="Khan H."/>
            <person name="Gibb E.A."/>
            <person name="Pandoh P."/>
            <person name="Kirk H."/>
            <person name="Zhao Y."/>
            <person name="Jones M."/>
            <person name="Mungall A.J."/>
            <person name="Coope R."/>
            <person name="Pleasance S."/>
            <person name="Moore R.A."/>
            <person name="Holt R.A."/>
            <person name="Round J.M."/>
            <person name="Ohora S."/>
            <person name="Walle B.V."/>
            <person name="Veldhoen N."/>
            <person name="Helbing C.C."/>
            <person name="Birol I."/>
        </authorList>
    </citation>
    <scope>NUCLEOTIDE SEQUENCE [LARGE SCALE GENOMIC DNA]</scope>
</reference>
<organism evidence="2 3">
    <name type="scientific">Aquarana catesbeiana</name>
    <name type="common">American bullfrog</name>
    <name type="synonym">Rana catesbeiana</name>
    <dbReference type="NCBI Taxonomy" id="8400"/>
    <lineage>
        <taxon>Eukaryota</taxon>
        <taxon>Metazoa</taxon>
        <taxon>Chordata</taxon>
        <taxon>Craniata</taxon>
        <taxon>Vertebrata</taxon>
        <taxon>Euteleostomi</taxon>
        <taxon>Amphibia</taxon>
        <taxon>Batrachia</taxon>
        <taxon>Anura</taxon>
        <taxon>Neobatrachia</taxon>
        <taxon>Ranoidea</taxon>
        <taxon>Ranidae</taxon>
        <taxon>Aquarana</taxon>
    </lineage>
</organism>
<dbReference type="AlphaFoldDB" id="A0A2G9SEG0"/>